<sequence length="202" mass="22485">IRKNSVCWLIDRKLGPWLSLPSCKMVDGNTKKVATKEKKPEARKADASGEVKKAKAKTPKTGKPHYSGNLVLVPESTGGSIQLQSPRLERKRRKFWLQSQNQMLVTRMAVPQWSNLQNTSVKLRVATIPEINLIILPAPQRQEVVFLEQLGSTLLLLTGSLSSVDVLCWTHQKLVITIASNICINDVRISEHLLMLTSTLGA</sequence>
<feature type="region of interest" description="Disordered" evidence="1">
    <location>
        <begin position="31"/>
        <end position="69"/>
    </location>
</feature>
<comment type="caution">
    <text evidence="2">The sequence shown here is derived from an EMBL/GenBank/DDBJ whole genome shotgun (WGS) entry which is preliminary data.</text>
</comment>
<feature type="compositionally biased region" description="Basic residues" evidence="1">
    <location>
        <begin position="54"/>
        <end position="63"/>
    </location>
</feature>
<feature type="non-terminal residue" evidence="2">
    <location>
        <position position="1"/>
    </location>
</feature>
<protein>
    <submittedName>
        <fullName evidence="2">Uncharacterized protein</fullName>
    </submittedName>
</protein>
<dbReference type="Proteomes" id="UP000700334">
    <property type="component" value="Unassembled WGS sequence"/>
</dbReference>
<evidence type="ECO:0000313" key="2">
    <source>
        <dbReference type="EMBL" id="KAG8510999.1"/>
    </source>
</evidence>
<reference evidence="2" key="1">
    <citation type="journal article" date="2021" name="Evol. Appl.">
        <title>The genome of the Pyrenean desman and the effects of bottlenecks and inbreeding on the genomic landscape of an endangered species.</title>
        <authorList>
            <person name="Escoda L."/>
            <person name="Castresana J."/>
        </authorList>
    </citation>
    <scope>NUCLEOTIDE SEQUENCE</scope>
    <source>
        <strain evidence="2">IBE-C5619</strain>
    </source>
</reference>
<feature type="compositionally biased region" description="Basic and acidic residues" evidence="1">
    <location>
        <begin position="34"/>
        <end position="53"/>
    </location>
</feature>
<dbReference type="EMBL" id="JAGFMF010011860">
    <property type="protein sequence ID" value="KAG8510999.1"/>
    <property type="molecule type" value="Genomic_DNA"/>
</dbReference>
<dbReference type="AlphaFoldDB" id="A0A8J6DJT4"/>
<evidence type="ECO:0000256" key="1">
    <source>
        <dbReference type="SAM" id="MobiDB-lite"/>
    </source>
</evidence>
<accession>A0A8J6DJT4</accession>
<proteinExistence type="predicted"/>
<organism evidence="2 3">
    <name type="scientific">Galemys pyrenaicus</name>
    <name type="common">Iberian desman</name>
    <name type="synonym">Pyrenean desman</name>
    <dbReference type="NCBI Taxonomy" id="202257"/>
    <lineage>
        <taxon>Eukaryota</taxon>
        <taxon>Metazoa</taxon>
        <taxon>Chordata</taxon>
        <taxon>Craniata</taxon>
        <taxon>Vertebrata</taxon>
        <taxon>Euteleostomi</taxon>
        <taxon>Mammalia</taxon>
        <taxon>Eutheria</taxon>
        <taxon>Laurasiatheria</taxon>
        <taxon>Eulipotyphla</taxon>
        <taxon>Talpidae</taxon>
        <taxon>Galemys</taxon>
    </lineage>
</organism>
<gene>
    <name evidence="2" type="ORF">J0S82_015204</name>
</gene>
<keyword evidence="3" id="KW-1185">Reference proteome</keyword>
<name>A0A8J6DJT4_GALPY</name>
<evidence type="ECO:0000313" key="3">
    <source>
        <dbReference type="Proteomes" id="UP000700334"/>
    </source>
</evidence>
<feature type="non-terminal residue" evidence="2">
    <location>
        <position position="202"/>
    </location>
</feature>